<dbReference type="InterPro" id="IPR036047">
    <property type="entry name" value="F-box-like_dom_sf"/>
</dbReference>
<keyword evidence="3" id="KW-1185">Reference proteome</keyword>
<evidence type="ECO:0000313" key="2">
    <source>
        <dbReference type="EMBL" id="KAK9667691.1"/>
    </source>
</evidence>
<dbReference type="AlphaFoldDB" id="A0AAW1GSC0"/>
<dbReference type="PANTHER" id="PTHR31672:SF13">
    <property type="entry name" value="F-BOX PROTEIN CPR30-LIKE"/>
    <property type="match status" value="1"/>
</dbReference>
<evidence type="ECO:0000313" key="3">
    <source>
        <dbReference type="Proteomes" id="UP001443914"/>
    </source>
</evidence>
<dbReference type="InterPro" id="IPR006527">
    <property type="entry name" value="F-box-assoc_dom_typ1"/>
</dbReference>
<evidence type="ECO:0000259" key="1">
    <source>
        <dbReference type="SMART" id="SM00256"/>
    </source>
</evidence>
<dbReference type="Pfam" id="PF00646">
    <property type="entry name" value="F-box"/>
    <property type="match status" value="1"/>
</dbReference>
<dbReference type="NCBIfam" id="TIGR01640">
    <property type="entry name" value="F_box_assoc_1"/>
    <property type="match status" value="1"/>
</dbReference>
<name>A0AAW1GSC0_SAPOF</name>
<protein>
    <recommendedName>
        <fullName evidence="1">F-box domain-containing protein</fullName>
    </recommendedName>
</protein>
<dbReference type="EMBL" id="JBDFQZ010000013">
    <property type="protein sequence ID" value="KAK9667691.1"/>
    <property type="molecule type" value="Genomic_DNA"/>
</dbReference>
<accession>A0AAW1GSC0</accession>
<dbReference type="Proteomes" id="UP001443914">
    <property type="component" value="Unassembled WGS sequence"/>
</dbReference>
<dbReference type="SMART" id="SM00256">
    <property type="entry name" value="FBOX"/>
    <property type="match status" value="1"/>
</dbReference>
<dbReference type="InterPro" id="IPR001810">
    <property type="entry name" value="F-box_dom"/>
</dbReference>
<organism evidence="2 3">
    <name type="scientific">Saponaria officinalis</name>
    <name type="common">Common soapwort</name>
    <name type="synonym">Lychnis saponaria</name>
    <dbReference type="NCBI Taxonomy" id="3572"/>
    <lineage>
        <taxon>Eukaryota</taxon>
        <taxon>Viridiplantae</taxon>
        <taxon>Streptophyta</taxon>
        <taxon>Embryophyta</taxon>
        <taxon>Tracheophyta</taxon>
        <taxon>Spermatophyta</taxon>
        <taxon>Magnoliopsida</taxon>
        <taxon>eudicotyledons</taxon>
        <taxon>Gunneridae</taxon>
        <taxon>Pentapetalae</taxon>
        <taxon>Caryophyllales</taxon>
        <taxon>Caryophyllaceae</taxon>
        <taxon>Caryophylleae</taxon>
        <taxon>Saponaria</taxon>
    </lineage>
</organism>
<proteinExistence type="predicted"/>
<gene>
    <name evidence="2" type="ORF">RND81_13G004800</name>
</gene>
<reference evidence="2" key="1">
    <citation type="submission" date="2024-03" db="EMBL/GenBank/DDBJ databases">
        <title>WGS assembly of Saponaria officinalis var. Norfolk2.</title>
        <authorList>
            <person name="Jenkins J."/>
            <person name="Shu S."/>
            <person name="Grimwood J."/>
            <person name="Barry K."/>
            <person name="Goodstein D."/>
            <person name="Schmutz J."/>
            <person name="Leebens-Mack J."/>
            <person name="Osbourn A."/>
        </authorList>
    </citation>
    <scope>NUCLEOTIDE SEQUENCE [LARGE SCALE GENOMIC DNA]</scope>
    <source>
        <strain evidence="2">JIC</strain>
    </source>
</reference>
<feature type="domain" description="F-box" evidence="1">
    <location>
        <begin position="4"/>
        <end position="45"/>
    </location>
</feature>
<dbReference type="CDD" id="cd22157">
    <property type="entry name" value="F-box_AtFBW1-like"/>
    <property type="match status" value="1"/>
</dbReference>
<dbReference type="PANTHER" id="PTHR31672">
    <property type="entry name" value="BNACNNG10540D PROTEIN"/>
    <property type="match status" value="1"/>
</dbReference>
<dbReference type="Pfam" id="PF07734">
    <property type="entry name" value="FBA_1"/>
    <property type="match status" value="1"/>
</dbReference>
<dbReference type="InterPro" id="IPR017451">
    <property type="entry name" value="F-box-assoc_interact_dom"/>
</dbReference>
<comment type="caution">
    <text evidence="2">The sequence shown here is derived from an EMBL/GenBank/DDBJ whole genome shotgun (WGS) entry which is preliminary data.</text>
</comment>
<dbReference type="Gene3D" id="1.20.1280.50">
    <property type="match status" value="1"/>
</dbReference>
<dbReference type="InterPro" id="IPR050796">
    <property type="entry name" value="SCF_F-box_component"/>
</dbReference>
<dbReference type="SUPFAM" id="SSF81383">
    <property type="entry name" value="F-box domain"/>
    <property type="match status" value="1"/>
</dbReference>
<sequence length="378" mass="43713">MSKLPNKIIHYDVLTRLPAKSLLRFKSVCKDWYALIKSRTFINIHQNYAIESHDYSSDDLLIVGCGSNTYCKTPNKLFFIYLYAPFSLRGTHVICDDKVNTGLSRFIVGSCNGVICIEILSSTDTFALYNLLTRECRKLVKPRCDHYSKYPSIYTTYGFGYDSISRDYKIIRTFLFKDRYNMMTLGGIVHVYSSRTNSWKDSDKINPFINQIIPGYIVVNNVLHCICSMKDNGDYFYIFTFNLHTEKSGCIALPKKYMEDGDDQPSLMVSNGRLYTIVKNLASFQASIWVMKQYGMTKSWTKLYEFGGEVVQFKIITYRSSKRSGEMLIVKTVDEQNDELMWYNFEHKSFRKVDLPQKNKYDGNQLVCISSLAPILGD</sequence>